<dbReference type="InterPro" id="IPR031337">
    <property type="entry name" value="KDPG/KHG_AS_1"/>
</dbReference>
<dbReference type="AlphaFoldDB" id="A0A9D1H8D0"/>
<name>A0A9D1H8D0_9FIRM</name>
<evidence type="ECO:0000256" key="8">
    <source>
        <dbReference type="ARBA" id="ARBA00023277"/>
    </source>
</evidence>
<sequence length="282" mass="29406">MLTLDTIKQSAYSLGLIPVIRIEDAAQARPLAQALIDGGLPAAEVTFRTAAAPKAIAAMREAFPDMLICAGTVLTPQQADDAVRNGASFVVSPGLNPEVVTHCLEHDIPIIPGCATPSDIERAISLGLDTVKFFPAEANGGIAAVKAIAAPYGQISFMPTGGINAGNLSSYLSFKKILCCGGSFMVPDAALAAGDFTLITALTRQAVQAVHQLKLISLPLDSDEDQLSVMLGMTGRLPVYTTASLSRLKGYFALTGIEYTDAEDAITVSAGGQTILIRQADN</sequence>
<evidence type="ECO:0000256" key="6">
    <source>
        <dbReference type="ARBA" id="ARBA00023239"/>
    </source>
</evidence>
<gene>
    <name evidence="9" type="primary">eda</name>
    <name evidence="9" type="ORF">IAC43_04765</name>
</gene>
<organism evidence="9 10">
    <name type="scientific">Candidatus Faecivivens stercoripullorum</name>
    <dbReference type="NCBI Taxonomy" id="2840805"/>
    <lineage>
        <taxon>Bacteria</taxon>
        <taxon>Bacillati</taxon>
        <taxon>Bacillota</taxon>
        <taxon>Clostridia</taxon>
        <taxon>Eubacteriales</taxon>
        <taxon>Oscillospiraceae</taxon>
        <taxon>Oscillospiraceae incertae sedis</taxon>
        <taxon>Candidatus Faecivivens</taxon>
    </lineage>
</organism>
<dbReference type="PANTHER" id="PTHR30246">
    <property type="entry name" value="2-KETO-3-DEOXY-6-PHOSPHOGLUCONATE ALDOLASE"/>
    <property type="match status" value="1"/>
</dbReference>
<reference evidence="9" key="1">
    <citation type="submission" date="2020-10" db="EMBL/GenBank/DDBJ databases">
        <authorList>
            <person name="Gilroy R."/>
        </authorList>
    </citation>
    <scope>NUCLEOTIDE SEQUENCE</scope>
    <source>
        <strain evidence="9">ChiBcec7-5410</strain>
    </source>
</reference>
<reference evidence="9" key="2">
    <citation type="journal article" date="2021" name="PeerJ">
        <title>Extensive microbial diversity within the chicken gut microbiome revealed by metagenomics and culture.</title>
        <authorList>
            <person name="Gilroy R."/>
            <person name="Ravi A."/>
            <person name="Getino M."/>
            <person name="Pursley I."/>
            <person name="Horton D.L."/>
            <person name="Alikhan N.F."/>
            <person name="Baker D."/>
            <person name="Gharbi K."/>
            <person name="Hall N."/>
            <person name="Watson M."/>
            <person name="Adriaenssens E.M."/>
            <person name="Foster-Nyarko E."/>
            <person name="Jarju S."/>
            <person name="Secka A."/>
            <person name="Antonio M."/>
            <person name="Oren A."/>
            <person name="Chaudhuri R.R."/>
            <person name="La Ragione R."/>
            <person name="Hildebrand F."/>
            <person name="Pallen M.J."/>
        </authorList>
    </citation>
    <scope>NUCLEOTIDE SEQUENCE</scope>
    <source>
        <strain evidence="9">ChiBcec7-5410</strain>
    </source>
</reference>
<comment type="pathway">
    <text evidence="2">Carbohydrate acid metabolism; 2-dehydro-3-deoxy-D-gluconate degradation; D-glyceraldehyde 3-phosphate and pyruvate from 2-dehydro-3-deoxy-D-gluconate: step 2/2.</text>
</comment>
<dbReference type="EC" id="4.1.2.14" evidence="5"/>
<dbReference type="InterPro" id="IPR000887">
    <property type="entry name" value="Aldlse_KDPG_KHG"/>
</dbReference>
<dbReference type="GO" id="GO:0008675">
    <property type="term" value="F:2-dehydro-3-deoxy-phosphogluconate aldolase activity"/>
    <property type="evidence" value="ECO:0007669"/>
    <property type="project" value="UniProtKB-EC"/>
</dbReference>
<proteinExistence type="inferred from homology"/>
<evidence type="ECO:0000256" key="1">
    <source>
        <dbReference type="ARBA" id="ARBA00000654"/>
    </source>
</evidence>
<dbReference type="NCBIfam" id="TIGR01182">
    <property type="entry name" value="eda"/>
    <property type="match status" value="1"/>
</dbReference>
<evidence type="ECO:0000256" key="7">
    <source>
        <dbReference type="ARBA" id="ARBA00023270"/>
    </source>
</evidence>
<accession>A0A9D1H8D0</accession>
<dbReference type="Gene3D" id="3.20.20.70">
    <property type="entry name" value="Aldolase class I"/>
    <property type="match status" value="1"/>
</dbReference>
<protein>
    <recommendedName>
        <fullName evidence="5">2-dehydro-3-deoxy-phosphogluconate aldolase</fullName>
        <ecNumber evidence="5">4.1.2.14</ecNumber>
    </recommendedName>
</protein>
<keyword evidence="8" id="KW-0119">Carbohydrate metabolism</keyword>
<dbReference type="CDD" id="cd00452">
    <property type="entry name" value="KDPG_aldolase"/>
    <property type="match status" value="1"/>
</dbReference>
<dbReference type="PROSITE" id="PS00159">
    <property type="entry name" value="ALDOLASE_KDPG_KHG_1"/>
    <property type="match status" value="1"/>
</dbReference>
<dbReference type="Proteomes" id="UP000824160">
    <property type="component" value="Unassembled WGS sequence"/>
</dbReference>
<evidence type="ECO:0000313" key="10">
    <source>
        <dbReference type="Proteomes" id="UP000824160"/>
    </source>
</evidence>
<dbReference type="PANTHER" id="PTHR30246:SF1">
    <property type="entry name" value="2-DEHYDRO-3-DEOXY-6-PHOSPHOGALACTONATE ALDOLASE-RELATED"/>
    <property type="match status" value="1"/>
</dbReference>
<dbReference type="SUPFAM" id="SSF51569">
    <property type="entry name" value="Aldolase"/>
    <property type="match status" value="1"/>
</dbReference>
<evidence type="ECO:0000313" key="9">
    <source>
        <dbReference type="EMBL" id="HIT94474.1"/>
    </source>
</evidence>
<keyword evidence="7" id="KW-0704">Schiff base</keyword>
<dbReference type="PROSITE" id="PS00160">
    <property type="entry name" value="ALDOLASE_KDPG_KHG_2"/>
    <property type="match status" value="1"/>
</dbReference>
<comment type="similarity">
    <text evidence="3">Belongs to the KHG/KDPG aldolase family.</text>
</comment>
<dbReference type="InterPro" id="IPR013785">
    <property type="entry name" value="Aldolase_TIM"/>
</dbReference>
<evidence type="ECO:0000256" key="5">
    <source>
        <dbReference type="ARBA" id="ARBA00013063"/>
    </source>
</evidence>
<dbReference type="NCBIfam" id="NF004325">
    <property type="entry name" value="PRK05718.1"/>
    <property type="match status" value="1"/>
</dbReference>
<dbReference type="InterPro" id="IPR031338">
    <property type="entry name" value="KDPG/KHG_AS_2"/>
</dbReference>
<comment type="catalytic activity">
    <reaction evidence="1">
        <text>2-dehydro-3-deoxy-6-phospho-D-gluconate = D-glyceraldehyde 3-phosphate + pyruvate</text>
        <dbReference type="Rhea" id="RHEA:17089"/>
        <dbReference type="ChEBI" id="CHEBI:15361"/>
        <dbReference type="ChEBI" id="CHEBI:57569"/>
        <dbReference type="ChEBI" id="CHEBI:59776"/>
        <dbReference type="EC" id="4.1.2.14"/>
    </reaction>
</comment>
<dbReference type="Pfam" id="PF01081">
    <property type="entry name" value="Aldolase"/>
    <property type="match status" value="1"/>
</dbReference>
<evidence type="ECO:0000256" key="4">
    <source>
        <dbReference type="ARBA" id="ARBA00011233"/>
    </source>
</evidence>
<dbReference type="EMBL" id="DVLW01000124">
    <property type="protein sequence ID" value="HIT94474.1"/>
    <property type="molecule type" value="Genomic_DNA"/>
</dbReference>
<comment type="caution">
    <text evidence="9">The sequence shown here is derived from an EMBL/GenBank/DDBJ whole genome shotgun (WGS) entry which is preliminary data.</text>
</comment>
<comment type="subunit">
    <text evidence="4">Homotrimer.</text>
</comment>
<evidence type="ECO:0000256" key="2">
    <source>
        <dbReference type="ARBA" id="ARBA00004736"/>
    </source>
</evidence>
<evidence type="ECO:0000256" key="3">
    <source>
        <dbReference type="ARBA" id="ARBA00006906"/>
    </source>
</evidence>
<keyword evidence="6 9" id="KW-0456">Lyase</keyword>